<dbReference type="EMBL" id="SWKR01000002">
    <property type="protein sequence ID" value="TKD50773.1"/>
    <property type="molecule type" value="Genomic_DNA"/>
</dbReference>
<dbReference type="RefSeq" id="WP_136942718.1">
    <property type="nucleotide sequence ID" value="NZ_SWKR01000002.1"/>
</dbReference>
<proteinExistence type="predicted"/>
<evidence type="ECO:0000313" key="2">
    <source>
        <dbReference type="Proteomes" id="UP000309138"/>
    </source>
</evidence>
<keyword evidence="2" id="KW-1185">Reference proteome</keyword>
<comment type="caution">
    <text evidence="1">The sequence shown here is derived from an EMBL/GenBank/DDBJ whole genome shotgun (WGS) entry which is preliminary data.</text>
</comment>
<dbReference type="Proteomes" id="UP000309138">
    <property type="component" value="Unassembled WGS sequence"/>
</dbReference>
<dbReference type="AlphaFoldDB" id="A0A4U1L3J8"/>
<protein>
    <submittedName>
        <fullName evidence="1">Uncharacterized protein</fullName>
    </submittedName>
</protein>
<accession>A0A4U1L3J8</accession>
<evidence type="ECO:0000313" key="1">
    <source>
        <dbReference type="EMBL" id="TKD50773.1"/>
    </source>
</evidence>
<reference evidence="1 2" key="1">
    <citation type="submission" date="2019-04" db="EMBL/GenBank/DDBJ databases">
        <authorList>
            <person name="Yang Y."/>
            <person name="Wei D."/>
        </authorList>
    </citation>
    <scope>NUCLEOTIDE SEQUENCE [LARGE SCALE GENOMIC DNA]</scope>
    <source>
        <strain evidence="1 2">L-1-4w-11</strain>
    </source>
</reference>
<name>A0A4U1L3J8_9SPHN</name>
<sequence>MGLLLVSLLFAAALALAVAVIYLTVAPEYARIRSLLVDGVTPAALVAVPVRRRVRVSPPRRTLARALREAA</sequence>
<gene>
    <name evidence="1" type="ORF">FBR43_08325</name>
</gene>
<organism evidence="1 2">
    <name type="scientific">Sphingomonas baiyangensis</name>
    <dbReference type="NCBI Taxonomy" id="2572576"/>
    <lineage>
        <taxon>Bacteria</taxon>
        <taxon>Pseudomonadati</taxon>
        <taxon>Pseudomonadota</taxon>
        <taxon>Alphaproteobacteria</taxon>
        <taxon>Sphingomonadales</taxon>
        <taxon>Sphingomonadaceae</taxon>
        <taxon>Sphingomonas</taxon>
    </lineage>
</organism>